<reference evidence="1" key="2">
    <citation type="submission" date="2020-05" db="UniProtKB">
        <authorList>
            <consortium name="EnsemblMetazoa"/>
        </authorList>
    </citation>
    <scope>IDENTIFICATION</scope>
    <source>
        <strain evidence="1">IAEA</strain>
    </source>
</reference>
<evidence type="ECO:0000313" key="1">
    <source>
        <dbReference type="EnsemblMetazoa" id="GPPI031942-PA"/>
    </source>
</evidence>
<proteinExistence type="predicted"/>
<evidence type="ECO:0000313" key="2">
    <source>
        <dbReference type="Proteomes" id="UP000092460"/>
    </source>
</evidence>
<protein>
    <submittedName>
        <fullName evidence="1">Uncharacterized protein</fullName>
    </submittedName>
</protein>
<dbReference type="AlphaFoldDB" id="A0A1B0BJ98"/>
<accession>A0A1B0BJ98</accession>
<name>A0A1B0BJ98_9MUSC</name>
<dbReference type="EnsemblMetazoa" id="GPPI031942-RA">
    <property type="protein sequence ID" value="GPPI031942-PA"/>
    <property type="gene ID" value="GPPI031942"/>
</dbReference>
<dbReference type="EMBL" id="JXJN01015352">
    <property type="status" value="NOT_ANNOTATED_CDS"/>
    <property type="molecule type" value="Genomic_DNA"/>
</dbReference>
<keyword evidence="2" id="KW-1185">Reference proteome</keyword>
<dbReference type="Proteomes" id="UP000092460">
    <property type="component" value="Unassembled WGS sequence"/>
</dbReference>
<organism evidence="1 2">
    <name type="scientific">Glossina palpalis gambiensis</name>
    <dbReference type="NCBI Taxonomy" id="67801"/>
    <lineage>
        <taxon>Eukaryota</taxon>
        <taxon>Metazoa</taxon>
        <taxon>Ecdysozoa</taxon>
        <taxon>Arthropoda</taxon>
        <taxon>Hexapoda</taxon>
        <taxon>Insecta</taxon>
        <taxon>Pterygota</taxon>
        <taxon>Neoptera</taxon>
        <taxon>Endopterygota</taxon>
        <taxon>Diptera</taxon>
        <taxon>Brachycera</taxon>
        <taxon>Muscomorpha</taxon>
        <taxon>Hippoboscoidea</taxon>
        <taxon>Glossinidae</taxon>
        <taxon>Glossina</taxon>
    </lineage>
</organism>
<sequence>MDLHHFENNRICDKTVNSYNFQNKIANLQFFIITMKNVYRRGRKLYCTTFWKMLGLKRVVRGIEVCFWTRIPFNLRAILWLKHLQITKALQFLKKLTMSCLGMLSCAVSDANERGDFNKQFEENAERMQGIYGRKDIDLKWELKKCLFATICCANCPGHGSPQTTSNATFNVDFVLDGFKNNLYKKKLTFVILNSELNKIPVGVKNVTRKYLQINLMDIYAYNVMCTREQ</sequence>
<reference evidence="2" key="1">
    <citation type="submission" date="2015-01" db="EMBL/GenBank/DDBJ databases">
        <authorList>
            <person name="Aksoy S."/>
            <person name="Warren W."/>
            <person name="Wilson R.K."/>
        </authorList>
    </citation>
    <scope>NUCLEOTIDE SEQUENCE [LARGE SCALE GENOMIC DNA]</scope>
    <source>
        <strain evidence="2">IAEA</strain>
    </source>
</reference>
<dbReference type="VEuPathDB" id="VectorBase:GPPI031942"/>